<dbReference type="Proteomes" id="UP001497525">
    <property type="component" value="Unassembled WGS sequence"/>
</dbReference>
<evidence type="ECO:0000256" key="1">
    <source>
        <dbReference type="ARBA" id="ARBA00022723"/>
    </source>
</evidence>
<dbReference type="AlphaFoldDB" id="A0AAV2TM04"/>
<name>A0AAV2TM04_CALDB</name>
<dbReference type="GO" id="GO:0003677">
    <property type="term" value="F:DNA binding"/>
    <property type="evidence" value="ECO:0007669"/>
    <property type="project" value="UniProtKB-UniRule"/>
</dbReference>
<feature type="region of interest" description="Disordered" evidence="6">
    <location>
        <begin position="189"/>
        <end position="241"/>
    </location>
</feature>
<keyword evidence="2 5" id="KW-0863">Zinc-finger</keyword>
<reference evidence="8" key="1">
    <citation type="submission" date="2024-06" db="EMBL/GenBank/DDBJ databases">
        <authorList>
            <person name="Liu X."/>
            <person name="Lenzi L."/>
            <person name="Haldenby T S."/>
            <person name="Uol C."/>
        </authorList>
    </citation>
    <scope>NUCLEOTIDE SEQUENCE</scope>
</reference>
<dbReference type="PANTHER" id="PTHR46029">
    <property type="entry name" value="C-TERMINAL-BINDING PROTEIN"/>
    <property type="match status" value="1"/>
</dbReference>
<dbReference type="GO" id="GO:0140297">
    <property type="term" value="F:DNA-binding transcription factor binding"/>
    <property type="evidence" value="ECO:0007669"/>
    <property type="project" value="TreeGrafter"/>
</dbReference>
<evidence type="ECO:0000259" key="7">
    <source>
        <dbReference type="PROSITE" id="PS50950"/>
    </source>
</evidence>
<sequence length="1003" mass="111386">MPTTCGFPNCRFRSRYRGAEDNRHFYRVPKKPAILRKRWLEAIGRTEETIVSQLRVCSGHFHGGEKHEGDIPVADPAVDKVVRIELPPKASRLKTNGNGHDRGGYGGVRIGRVRANPHLARSKISLLKPSLFNYFHKGGIFQTSPQDRQKHFNPSSSSLDISSSGDNVPLESHRPSNLSSWANHLQRLPGKKLGTDCGTTHTTQINHRRPNPPFSRPYPLDGEHHASRSQPKYSNSDGSSYPATLHNPEWSCIKSECTPILPPPKSNSATDTALPHLPLPSEYPFTALFSMSANNSLSHPTKALLPHFPYDEKLTTNFGNLGMPPYHPTDVVSKTDSALRSQGCVGYPSTGFAGTQPVDYSLYLFNRFTNIIAKNMETNGYGQMFANMFSDNGRADQTKSSSGKVLEDSVTTEHLRMMRGRERLASQSWLPQRTELIDKNRNKNKPPVENHQAYNSGVLNLSRKPCSQNKKPCFDTGIAVNEQTQGDPKTTQTRMTRIQPNAVWKSCGDQSSSWIGAETDDSKTRLQEDVQCTVIARTGMKRRNALGADLGIQVNIIPSLLNPDIAANYVIGIILGMETQLLSTFPRCSSQLPERPVSAPALTGAIAKRTNQDLPQLSTVSHCQNSVRSCSTNGPVDTVNTNGTEVNQPVCRSLQGLKIGILEPNITTIAIARRLQPFGCTILVAGHEIRDGFDYAYNVTRLDSSAELVSVADWLVFLREPSFETAVDNRCSGFVQNVGPFKTNEKYFTFDEYLLASVKPNCRLLCIQANDHPLLELSSVVEALQTNRLGNAVFSENVFSTVDAAKFHHSKLTVLSNCPRCLQMQPPEIRRFVRDLMCRQIITRSVGPVNKALPTHHDSRRTSGLRQSHVEERLDSANCDDYSKQLTREDRSDDSESVRCHFLKKNEIVPLHHDVGVTGKEVRNWNGEKRANMSANELRFCVNALMNADDERSKAVQPKILTEAERTKKYKADKENSGTTDGCVIVGQQNSPSSPATELLDVV</sequence>
<evidence type="ECO:0000256" key="5">
    <source>
        <dbReference type="PROSITE-ProRule" id="PRU00309"/>
    </source>
</evidence>
<evidence type="ECO:0000256" key="3">
    <source>
        <dbReference type="ARBA" id="ARBA00022833"/>
    </source>
</evidence>
<dbReference type="InterPro" id="IPR051638">
    <property type="entry name" value="CTBP_dehydrogenase"/>
</dbReference>
<dbReference type="PANTHER" id="PTHR46029:SF7">
    <property type="entry name" value="C-TERMINAL-BINDING PROTEIN"/>
    <property type="match status" value="1"/>
</dbReference>
<dbReference type="GO" id="GO:0006357">
    <property type="term" value="P:regulation of transcription by RNA polymerase II"/>
    <property type="evidence" value="ECO:0007669"/>
    <property type="project" value="TreeGrafter"/>
</dbReference>
<keyword evidence="1" id="KW-0479">Metal-binding</keyword>
<dbReference type="InterPro" id="IPR006612">
    <property type="entry name" value="THAP_Znf"/>
</dbReference>
<keyword evidence="4 5" id="KW-0238">DNA-binding</keyword>
<keyword evidence="3" id="KW-0862">Zinc</keyword>
<evidence type="ECO:0000256" key="4">
    <source>
        <dbReference type="ARBA" id="ARBA00023125"/>
    </source>
</evidence>
<organism evidence="8 9">
    <name type="scientific">Calicophoron daubneyi</name>
    <name type="common">Rumen fluke</name>
    <name type="synonym">Paramphistomum daubneyi</name>
    <dbReference type="NCBI Taxonomy" id="300641"/>
    <lineage>
        <taxon>Eukaryota</taxon>
        <taxon>Metazoa</taxon>
        <taxon>Spiralia</taxon>
        <taxon>Lophotrochozoa</taxon>
        <taxon>Platyhelminthes</taxon>
        <taxon>Trematoda</taxon>
        <taxon>Digenea</taxon>
        <taxon>Plagiorchiida</taxon>
        <taxon>Pronocephalata</taxon>
        <taxon>Paramphistomoidea</taxon>
        <taxon>Paramphistomidae</taxon>
        <taxon>Calicophoron</taxon>
    </lineage>
</organism>
<dbReference type="GO" id="GO:0005634">
    <property type="term" value="C:nucleus"/>
    <property type="evidence" value="ECO:0007669"/>
    <property type="project" value="TreeGrafter"/>
</dbReference>
<evidence type="ECO:0000313" key="8">
    <source>
        <dbReference type="EMBL" id="CAL5138290.1"/>
    </source>
</evidence>
<gene>
    <name evidence="8" type="ORF">CDAUBV1_LOCUS12890</name>
</gene>
<feature type="compositionally biased region" description="Polar residues" evidence="6">
    <location>
        <begin position="987"/>
        <end position="996"/>
    </location>
</feature>
<dbReference type="GO" id="GO:0008270">
    <property type="term" value="F:zinc ion binding"/>
    <property type="evidence" value="ECO:0007669"/>
    <property type="project" value="UniProtKB-KW"/>
</dbReference>
<feature type="region of interest" description="Disordered" evidence="6">
    <location>
        <begin position="969"/>
        <end position="1003"/>
    </location>
</feature>
<feature type="compositionally biased region" description="Low complexity" evidence="6">
    <location>
        <begin position="155"/>
        <end position="164"/>
    </location>
</feature>
<dbReference type="GO" id="GO:0003713">
    <property type="term" value="F:transcription coactivator activity"/>
    <property type="evidence" value="ECO:0007669"/>
    <property type="project" value="TreeGrafter"/>
</dbReference>
<protein>
    <recommendedName>
        <fullName evidence="7">THAP-type domain-containing protein</fullName>
    </recommendedName>
</protein>
<dbReference type="GO" id="GO:0001221">
    <property type="term" value="F:transcription coregulator binding"/>
    <property type="evidence" value="ECO:0007669"/>
    <property type="project" value="TreeGrafter"/>
</dbReference>
<proteinExistence type="predicted"/>
<evidence type="ECO:0000313" key="9">
    <source>
        <dbReference type="Proteomes" id="UP001497525"/>
    </source>
</evidence>
<comment type="caution">
    <text evidence="8">The sequence shown here is derived from an EMBL/GenBank/DDBJ whole genome shotgun (WGS) entry which is preliminary data.</text>
</comment>
<feature type="domain" description="THAP-type" evidence="7">
    <location>
        <begin position="1"/>
        <end position="79"/>
    </location>
</feature>
<feature type="compositionally biased region" description="Polar residues" evidence="6">
    <location>
        <begin position="228"/>
        <end position="241"/>
    </location>
</feature>
<dbReference type="SUPFAM" id="SSF57716">
    <property type="entry name" value="Glucocorticoid receptor-like (DNA-binding domain)"/>
    <property type="match status" value="1"/>
</dbReference>
<evidence type="ECO:0000256" key="6">
    <source>
        <dbReference type="SAM" id="MobiDB-lite"/>
    </source>
</evidence>
<accession>A0AAV2TM04</accession>
<feature type="region of interest" description="Disordered" evidence="6">
    <location>
        <begin position="849"/>
        <end position="868"/>
    </location>
</feature>
<evidence type="ECO:0000256" key="2">
    <source>
        <dbReference type="ARBA" id="ARBA00022771"/>
    </source>
</evidence>
<feature type="region of interest" description="Disordered" evidence="6">
    <location>
        <begin position="143"/>
        <end position="177"/>
    </location>
</feature>
<dbReference type="PROSITE" id="PS50950">
    <property type="entry name" value="ZF_THAP"/>
    <property type="match status" value="1"/>
</dbReference>
<dbReference type="EMBL" id="CAXLJL010000489">
    <property type="protein sequence ID" value="CAL5138290.1"/>
    <property type="molecule type" value="Genomic_DNA"/>
</dbReference>
<dbReference type="GO" id="GO:0003714">
    <property type="term" value="F:transcription corepressor activity"/>
    <property type="evidence" value="ECO:0007669"/>
    <property type="project" value="TreeGrafter"/>
</dbReference>
<dbReference type="Pfam" id="PF05485">
    <property type="entry name" value="THAP"/>
    <property type="match status" value="1"/>
</dbReference>